<organism evidence="1">
    <name type="scientific">Arundo donax</name>
    <name type="common">Giant reed</name>
    <name type="synonym">Donax arundinaceus</name>
    <dbReference type="NCBI Taxonomy" id="35708"/>
    <lineage>
        <taxon>Eukaryota</taxon>
        <taxon>Viridiplantae</taxon>
        <taxon>Streptophyta</taxon>
        <taxon>Embryophyta</taxon>
        <taxon>Tracheophyta</taxon>
        <taxon>Spermatophyta</taxon>
        <taxon>Magnoliopsida</taxon>
        <taxon>Liliopsida</taxon>
        <taxon>Poales</taxon>
        <taxon>Poaceae</taxon>
        <taxon>PACMAD clade</taxon>
        <taxon>Arundinoideae</taxon>
        <taxon>Arundineae</taxon>
        <taxon>Arundo</taxon>
    </lineage>
</organism>
<accession>A0A0A9GM43</accession>
<sequence length="24" mass="2484">MTLLGILSATVSLSSMIFCQLAIA</sequence>
<protein>
    <submittedName>
        <fullName evidence="1">Uncharacterized protein</fullName>
    </submittedName>
</protein>
<proteinExistence type="predicted"/>
<dbReference type="AlphaFoldDB" id="A0A0A9GM43"/>
<dbReference type="EMBL" id="GBRH01172339">
    <property type="protein sequence ID" value="JAE25557.1"/>
    <property type="molecule type" value="Transcribed_RNA"/>
</dbReference>
<evidence type="ECO:0000313" key="1">
    <source>
        <dbReference type="EMBL" id="JAE25557.1"/>
    </source>
</evidence>
<reference evidence="1" key="1">
    <citation type="submission" date="2014-09" db="EMBL/GenBank/DDBJ databases">
        <authorList>
            <person name="Magalhaes I.L.F."/>
            <person name="Oliveira U."/>
            <person name="Santos F.R."/>
            <person name="Vidigal T.H.D.A."/>
            <person name="Brescovit A.D."/>
            <person name="Santos A.J."/>
        </authorList>
    </citation>
    <scope>NUCLEOTIDE SEQUENCE</scope>
    <source>
        <tissue evidence="1">Shoot tissue taken approximately 20 cm above the soil surface</tissue>
    </source>
</reference>
<reference evidence="1" key="2">
    <citation type="journal article" date="2015" name="Data Brief">
        <title>Shoot transcriptome of the giant reed, Arundo donax.</title>
        <authorList>
            <person name="Barrero R.A."/>
            <person name="Guerrero F.D."/>
            <person name="Moolhuijzen P."/>
            <person name="Goolsby J.A."/>
            <person name="Tidwell J."/>
            <person name="Bellgard S.E."/>
            <person name="Bellgard M.I."/>
        </authorList>
    </citation>
    <scope>NUCLEOTIDE SEQUENCE</scope>
    <source>
        <tissue evidence="1">Shoot tissue taken approximately 20 cm above the soil surface</tissue>
    </source>
</reference>
<name>A0A0A9GM43_ARUDO</name>